<keyword evidence="3" id="KW-1185">Reference proteome</keyword>
<evidence type="ECO:0000313" key="3">
    <source>
        <dbReference type="Proteomes" id="UP001293593"/>
    </source>
</evidence>
<feature type="compositionally biased region" description="Polar residues" evidence="1">
    <location>
        <begin position="274"/>
        <end position="304"/>
    </location>
</feature>
<feature type="compositionally biased region" description="Basic and acidic residues" evidence="1">
    <location>
        <begin position="70"/>
        <end position="84"/>
    </location>
</feature>
<proteinExistence type="predicted"/>
<reference evidence="2" key="1">
    <citation type="submission" date="2023-10" db="EMBL/GenBank/DDBJ databases">
        <title>Chromosome-level genome of the transformable northern wattle, Acacia crassicarpa.</title>
        <authorList>
            <person name="Massaro I."/>
            <person name="Sinha N.R."/>
            <person name="Poethig S."/>
            <person name="Leichty A.R."/>
        </authorList>
    </citation>
    <scope>NUCLEOTIDE SEQUENCE</scope>
    <source>
        <strain evidence="2">Acra3RX</strain>
        <tissue evidence="2">Leaf</tissue>
    </source>
</reference>
<dbReference type="Proteomes" id="UP001293593">
    <property type="component" value="Unassembled WGS sequence"/>
</dbReference>
<accession>A0AAE1MX79</accession>
<feature type="compositionally biased region" description="Basic and acidic residues" evidence="1">
    <location>
        <begin position="228"/>
        <end position="254"/>
    </location>
</feature>
<name>A0AAE1MX79_9FABA</name>
<comment type="caution">
    <text evidence="2">The sequence shown here is derived from an EMBL/GenBank/DDBJ whole genome shotgun (WGS) entry which is preliminary data.</text>
</comment>
<feature type="compositionally biased region" description="Polar residues" evidence="1">
    <location>
        <begin position="18"/>
        <end position="41"/>
    </location>
</feature>
<feature type="region of interest" description="Disordered" evidence="1">
    <location>
        <begin position="148"/>
        <end position="304"/>
    </location>
</feature>
<dbReference type="AlphaFoldDB" id="A0AAE1MX79"/>
<organism evidence="2 3">
    <name type="scientific">Acacia crassicarpa</name>
    <name type="common">northern wattle</name>
    <dbReference type="NCBI Taxonomy" id="499986"/>
    <lineage>
        <taxon>Eukaryota</taxon>
        <taxon>Viridiplantae</taxon>
        <taxon>Streptophyta</taxon>
        <taxon>Embryophyta</taxon>
        <taxon>Tracheophyta</taxon>
        <taxon>Spermatophyta</taxon>
        <taxon>Magnoliopsida</taxon>
        <taxon>eudicotyledons</taxon>
        <taxon>Gunneridae</taxon>
        <taxon>Pentapetalae</taxon>
        <taxon>rosids</taxon>
        <taxon>fabids</taxon>
        <taxon>Fabales</taxon>
        <taxon>Fabaceae</taxon>
        <taxon>Caesalpinioideae</taxon>
        <taxon>mimosoid clade</taxon>
        <taxon>Acacieae</taxon>
        <taxon>Acacia</taxon>
    </lineage>
</organism>
<evidence type="ECO:0000256" key="1">
    <source>
        <dbReference type="SAM" id="MobiDB-lite"/>
    </source>
</evidence>
<gene>
    <name evidence="2" type="ORF">QN277_016739</name>
</gene>
<protein>
    <submittedName>
        <fullName evidence="2">Uncharacterized protein</fullName>
    </submittedName>
</protein>
<evidence type="ECO:0000313" key="2">
    <source>
        <dbReference type="EMBL" id="KAK4278970.1"/>
    </source>
</evidence>
<sequence length="319" mass="35187">MPSRSSSRKKSNRHLKKPNSNTNKPFTSHPNRHSSPALQSQDKLDLNILREQNGQNGNCPVKKPNSGSVEEARKVLEEAESEDKQVVGLDEEKVKTIVESEAARVLAETQQVEEEQDSITVSSLVEPEKIRDASELIVDDIKELEAELKQKSNQEQDSQETETSREAEAAVDEATTTEADDADKLDSSEEKKESSSIETNETLLISESSVPQTDLASRAIEETTPIVKPEESGETKLPGEEQKVEESTVVKESSKEEEEEAKESLPPSDVAAAETTSTTMQEKTEITAGTESQQTTVNQAPREYSSWSSCCGIFDFLSR</sequence>
<feature type="compositionally biased region" description="Basic and acidic residues" evidence="1">
    <location>
        <begin position="182"/>
        <end position="195"/>
    </location>
</feature>
<feature type="compositionally biased region" description="Basic residues" evidence="1">
    <location>
        <begin position="1"/>
        <end position="17"/>
    </location>
</feature>
<feature type="region of interest" description="Disordered" evidence="1">
    <location>
        <begin position="1"/>
        <end position="84"/>
    </location>
</feature>
<dbReference type="EMBL" id="JAWXYG010000003">
    <property type="protein sequence ID" value="KAK4278970.1"/>
    <property type="molecule type" value="Genomic_DNA"/>
</dbReference>
<feature type="compositionally biased region" description="Polar residues" evidence="1">
    <location>
        <begin position="197"/>
        <end position="215"/>
    </location>
</feature>